<dbReference type="GO" id="GO:0006260">
    <property type="term" value="P:DNA replication"/>
    <property type="evidence" value="ECO:0007669"/>
    <property type="project" value="InterPro"/>
</dbReference>
<feature type="region of interest" description="Disordered" evidence="18">
    <location>
        <begin position="271"/>
        <end position="293"/>
    </location>
</feature>
<sequence>MLLLWLHKSFTSPRMPAAELSLAQAAFRERPPSSSQCVFKTGVFSPSTFLPAAPPGSCSSPTPKVRVAELVVERMQQFKRVAPEQLKHSSNGSVPKAAASEDFPASNSHPLPSMEHDTALALALQQESKEEALASLEDAGLFFCQICQKDLTAMNSLRREQHVNRCLDEMEETQMSSSSKPVVPECPICGKQFQTLQSRVSHLKRCAVEMDVPPNLLLQAVQLQVATLGDPSRAKRKCPSNEDSRKTQKRAKMEPKDEDLQVAMAMSRSLLEQEKRRKGASAPPPLLLQDPEKAQKRIQERVALMLTEEVEFPPTPQLPISRILEDESGKAAWLLPLSKAKECFLWKISALTGPCDPESFYTAALTPPIVPWKPVQVGLCFLEPTCTKVGGQTSDEFKPGPEGDGQLLSSSQKDIQTLQDLVELAREGLTLTQWNLDTGNVQSSLQLLAQDFGAMVNNPHLSDVQFQVDSGDVLYAHLFVLYARCPAAAQAVHSEGMVVEEDGAAPTQRVLLSDVSAEAVAAFLRYLYAADTNFPAGLRPQLQALAARFGMRELMAECENNTGESQVSSGVDSEDDLISVRSDEDCKDRAENFQDLLKSVWVGEDEEEVAMLSPECQKEDDSEVGEQELEEIYEFAATQRKMAQEVKRPESASVSNSLKDLRDGNSVERSKCDLSAQEEKIQNINRCKSMNDPHTTIVPHHSEPQKWDGTSHGANEGGAVGGCEDVKDSRSSQVSHDKADHCEEHVPGFQGYTDINDSYEHLFSASQGEPSPVKEVTKESGKSPSEKHVGLNDSLLFSKSQKDYSPCKNGFCGSPAPQPYVSLFPALGSSPASPKSEGKFARERVSTPKQNKMEKSFPSYEIQSQKAEELVAASRNEITVSPAELPHSESNKHSHVPVLSSPGRTQDAAAEGIKESDVIVLSSSDDEMELQQGKKLPESDSALKKMEVPVYMKCTDMKQGPEIPKPDSNLPDPETEQRSPQVSHGNADTECGSGDVKVSPVLPLSRQEMSPGTDSSWLVPGTPVLSKSRSFSTQTHVTSIDSLKGPGSKLSTKNLAAGNSNHEMTGNLLKVHETTLSDKHLAMENLASGRSPPSSPAAESFSKNPLPVSPVNPVLLSPGHTSTESKCASISGLPTLVSPCQEQPLEDKINVSVVELEDSDREVSLPSLGSSVLLCEEPPLPVDDCWHVEYLSPARGDGHGSGQVSTASSPSPAPWQEQGDSPVQVPGIKGSTPLQGTPAGRRKTLHCPEKSPIEPCSSVSSRASYLDSKIWDDWNGEDELPEILPLSQRLAAAAEAGQTDPENNMSPSTPVTPMPAYSMMETPQLKKELSRFGVRALPKRQMVCKLKEIFQYTHRDGDSDFEDEIPYSQPLPRKSPAKRPRQPKAGGAAGGSRARAPRAAGKRKQLAKASAVLPSDEADGAARGIGCATAKDRTRVTHHPDGAKEQERPSVSLTADGEELPASQESAGSSVNGSDISFGSQSSFVNGFETCAFTSEEEEDEFPASQAAAREEEKLEAVRCYIRSNTALYNRILFYEPIELADLHAELKQNGIKISKAKLLDFLDSQCITSTMARARKEQEQKRKESRKQRRRYRVKPTLTR</sequence>
<feature type="region of interest" description="Disordered" evidence="18">
    <location>
        <begin position="956"/>
        <end position="1061"/>
    </location>
</feature>
<reference evidence="21" key="2">
    <citation type="submission" date="2025-08" db="UniProtKB">
        <authorList>
            <consortium name="Ensembl"/>
        </authorList>
    </citation>
    <scope>IDENTIFICATION</scope>
</reference>
<comment type="similarity">
    <text evidence="2">Belongs to the SLX4 family.</text>
</comment>
<evidence type="ECO:0000313" key="21">
    <source>
        <dbReference type="Ensembl" id="ENSCUSP00005021399.1"/>
    </source>
</evidence>
<feature type="region of interest" description="Disordered" evidence="18">
    <location>
        <begin position="229"/>
        <end position="258"/>
    </location>
</feature>
<evidence type="ECO:0000256" key="12">
    <source>
        <dbReference type="ARBA" id="ARBA00023204"/>
    </source>
</evidence>
<keyword evidence="22" id="KW-1185">Reference proteome</keyword>
<comment type="subunit">
    <text evidence="15">Forms a heterodimer with SLX1A/GIYD1. Interacts with ERCC4/XPF; catalytic subunit of the ERCC4-ERCC1 endonuclease. Interacts with MUS81; catalytic subunit of the MUS81-EME1 endonuclease. Interacts with MSH2; component of the MSH2-MSH3 mismatch repair complex. Interacts with TERF2-TERF2IP. Interacts with PLK1 and SLX4IP.</text>
</comment>
<feature type="compositionally biased region" description="Basic and acidic residues" evidence="18">
    <location>
        <begin position="836"/>
        <end position="855"/>
    </location>
</feature>
<dbReference type="GO" id="GO:0090656">
    <property type="term" value="P:t-circle formation"/>
    <property type="evidence" value="ECO:0007669"/>
    <property type="project" value="UniProtKB-ARBA"/>
</dbReference>
<organism evidence="21 22">
    <name type="scientific">Catharus ustulatus</name>
    <name type="common">Russet-backed thrush</name>
    <name type="synonym">Hylocichla ustulatus</name>
    <dbReference type="NCBI Taxonomy" id="91951"/>
    <lineage>
        <taxon>Eukaryota</taxon>
        <taxon>Metazoa</taxon>
        <taxon>Chordata</taxon>
        <taxon>Craniata</taxon>
        <taxon>Vertebrata</taxon>
        <taxon>Euteleostomi</taxon>
        <taxon>Archelosauria</taxon>
        <taxon>Archosauria</taxon>
        <taxon>Dinosauria</taxon>
        <taxon>Saurischia</taxon>
        <taxon>Theropoda</taxon>
        <taxon>Coelurosauria</taxon>
        <taxon>Aves</taxon>
        <taxon>Neognathae</taxon>
        <taxon>Neoaves</taxon>
        <taxon>Telluraves</taxon>
        <taxon>Australaves</taxon>
        <taxon>Passeriformes</taxon>
        <taxon>Turdidae</taxon>
        <taxon>Catharus</taxon>
    </lineage>
</organism>
<feature type="region of interest" description="Disordered" evidence="18">
    <location>
        <begin position="646"/>
        <end position="674"/>
    </location>
</feature>
<dbReference type="PROSITE" id="PS50097">
    <property type="entry name" value="BTB"/>
    <property type="match status" value="1"/>
</dbReference>
<evidence type="ECO:0000256" key="15">
    <source>
        <dbReference type="ARBA" id="ARBA00064578"/>
    </source>
</evidence>
<evidence type="ECO:0000256" key="1">
    <source>
        <dbReference type="ARBA" id="ARBA00004123"/>
    </source>
</evidence>
<feature type="region of interest" description="Disordered" evidence="18">
    <location>
        <begin position="825"/>
        <end position="862"/>
    </location>
</feature>
<feature type="compositionally biased region" description="Basic residues" evidence="18">
    <location>
        <begin position="1584"/>
        <end position="1595"/>
    </location>
</feature>
<feature type="compositionally biased region" description="Basic and acidic residues" evidence="18">
    <location>
        <begin position="659"/>
        <end position="674"/>
    </location>
</feature>
<keyword evidence="13" id="KW-0539">Nucleus</keyword>
<keyword evidence="8 17" id="KW-0863">Zinc-finger</keyword>
<feature type="compositionally biased region" description="Basic and acidic residues" evidence="18">
    <location>
        <begin position="239"/>
        <end position="258"/>
    </location>
</feature>
<evidence type="ECO:0000256" key="3">
    <source>
        <dbReference type="ARBA" id="ARBA00022499"/>
    </source>
</evidence>
<dbReference type="Proteomes" id="UP000694563">
    <property type="component" value="Chromosome 16"/>
</dbReference>
<dbReference type="InterPro" id="IPR000210">
    <property type="entry name" value="BTB/POZ_dom"/>
</dbReference>
<protein>
    <recommendedName>
        <fullName evidence="14">Structure-specific endonuclease subunit SLX4</fullName>
    </recommendedName>
    <alternativeName>
        <fullName evidence="16">BTB/POZ domain-containing protein 12</fullName>
    </alternativeName>
</protein>
<keyword evidence="4" id="KW-0597">Phosphoprotein</keyword>
<feature type="compositionally biased region" description="Polar residues" evidence="18">
    <location>
        <begin position="1049"/>
        <end position="1061"/>
    </location>
</feature>
<evidence type="ECO:0000256" key="16">
    <source>
        <dbReference type="ARBA" id="ARBA00076095"/>
    </source>
</evidence>
<feature type="compositionally biased region" description="Basic and acidic residues" evidence="18">
    <location>
        <begin position="775"/>
        <end position="790"/>
    </location>
</feature>
<evidence type="ECO:0000256" key="17">
    <source>
        <dbReference type="PROSITE-ProRule" id="PRU01256"/>
    </source>
</evidence>
<feature type="compositionally biased region" description="Polar residues" evidence="18">
    <location>
        <begin position="1025"/>
        <end position="1041"/>
    </location>
</feature>
<dbReference type="SMART" id="SM00225">
    <property type="entry name" value="BTB"/>
    <property type="match status" value="1"/>
</dbReference>
<dbReference type="GO" id="GO:0033557">
    <property type="term" value="C:Slx1-Slx4 complex"/>
    <property type="evidence" value="ECO:0007669"/>
    <property type="project" value="InterPro"/>
</dbReference>
<dbReference type="InterPro" id="IPR011333">
    <property type="entry name" value="SKP1/BTB/POZ_sf"/>
</dbReference>
<dbReference type="GO" id="GO:0003677">
    <property type="term" value="F:DNA binding"/>
    <property type="evidence" value="ECO:0007669"/>
    <property type="project" value="InterPro"/>
</dbReference>
<feature type="compositionally biased region" description="Low complexity" evidence="18">
    <location>
        <begin position="1087"/>
        <end position="1105"/>
    </location>
</feature>
<keyword evidence="5" id="KW-0479">Metal-binding</keyword>
<evidence type="ECO:0000256" key="2">
    <source>
        <dbReference type="ARBA" id="ARBA00006661"/>
    </source>
</evidence>
<evidence type="ECO:0000256" key="7">
    <source>
        <dbReference type="ARBA" id="ARBA00022763"/>
    </source>
</evidence>
<feature type="region of interest" description="Disordered" evidence="18">
    <location>
        <begin position="882"/>
        <end position="910"/>
    </location>
</feature>
<dbReference type="PANTHER" id="PTHR21541">
    <property type="entry name" value="BTB POZ DOMAIN CONTAINING 12"/>
    <property type="match status" value="1"/>
</dbReference>
<feature type="region of interest" description="Disordered" evidence="18">
    <location>
        <begin position="1196"/>
        <end position="1259"/>
    </location>
</feature>
<feature type="region of interest" description="Disordered" evidence="18">
    <location>
        <begin position="1357"/>
        <end position="1471"/>
    </location>
</feature>
<dbReference type="GO" id="GO:0000712">
    <property type="term" value="P:resolution of meiotic recombination intermediates"/>
    <property type="evidence" value="ECO:0007669"/>
    <property type="project" value="TreeGrafter"/>
</dbReference>
<feature type="compositionally biased region" description="Basic and acidic residues" evidence="18">
    <location>
        <begin position="1430"/>
        <end position="1448"/>
    </location>
</feature>
<dbReference type="FunFam" id="3.30.710.10:FF:000116">
    <property type="entry name" value="SLX4 structure-specific endonuclease subunit"/>
    <property type="match status" value="1"/>
</dbReference>
<dbReference type="GO" id="GO:0032206">
    <property type="term" value="P:positive regulation of telomere maintenance"/>
    <property type="evidence" value="ECO:0007669"/>
    <property type="project" value="UniProtKB-ARBA"/>
</dbReference>
<dbReference type="CDD" id="cd18288">
    <property type="entry name" value="BTB_POZ_BTBD12_SLX4"/>
    <property type="match status" value="1"/>
</dbReference>
<evidence type="ECO:0000256" key="6">
    <source>
        <dbReference type="ARBA" id="ARBA00022737"/>
    </source>
</evidence>
<feature type="domain" description="UBZ4-type" evidence="20">
    <location>
        <begin position="141"/>
        <end position="171"/>
    </location>
</feature>
<feature type="region of interest" description="Disordered" evidence="18">
    <location>
        <begin position="81"/>
        <end position="108"/>
    </location>
</feature>
<keyword evidence="10" id="KW-0832">Ubl conjugation</keyword>
<dbReference type="PROSITE" id="PS51908">
    <property type="entry name" value="ZF_UBZ4"/>
    <property type="match status" value="1"/>
</dbReference>
<dbReference type="Ensembl" id="ENSCUST00005022175.1">
    <property type="protein sequence ID" value="ENSCUSP00005021399.1"/>
    <property type="gene ID" value="ENSCUSG00005013611.1"/>
</dbReference>
<keyword evidence="11" id="KW-0233">DNA recombination</keyword>
<reference evidence="21" key="3">
    <citation type="submission" date="2025-09" db="UniProtKB">
        <authorList>
            <consortium name="Ensembl"/>
        </authorList>
    </citation>
    <scope>IDENTIFICATION</scope>
</reference>
<name>A0A8C3V206_CATUS</name>
<evidence type="ECO:0000256" key="9">
    <source>
        <dbReference type="ARBA" id="ARBA00022833"/>
    </source>
</evidence>
<evidence type="ECO:0000256" key="14">
    <source>
        <dbReference type="ARBA" id="ARBA00029496"/>
    </source>
</evidence>
<feature type="compositionally biased region" description="Polar residues" evidence="18">
    <location>
        <begin position="1007"/>
        <end position="1016"/>
    </location>
</feature>
<evidence type="ECO:0000256" key="11">
    <source>
        <dbReference type="ARBA" id="ARBA00023172"/>
    </source>
</evidence>
<evidence type="ECO:0000256" key="13">
    <source>
        <dbReference type="ARBA" id="ARBA00023242"/>
    </source>
</evidence>
<dbReference type="GO" id="GO:0006281">
    <property type="term" value="P:DNA repair"/>
    <property type="evidence" value="ECO:0007669"/>
    <property type="project" value="UniProtKB-KW"/>
</dbReference>
<evidence type="ECO:0000256" key="18">
    <source>
        <dbReference type="SAM" id="MobiDB-lite"/>
    </source>
</evidence>
<keyword evidence="7 17" id="KW-0227">DNA damage</keyword>
<feature type="region of interest" description="Disordered" evidence="18">
    <location>
        <begin position="764"/>
        <end position="792"/>
    </location>
</feature>
<dbReference type="InterPro" id="IPR006642">
    <property type="entry name" value="Rad18_UBZ4"/>
</dbReference>
<accession>A0A8C3V206</accession>
<feature type="domain" description="BTB" evidence="19">
    <location>
        <begin position="462"/>
        <end position="536"/>
    </location>
</feature>
<dbReference type="InterPro" id="IPR018574">
    <property type="entry name" value="Structure-sp_endonuc_su_Slx4"/>
</dbReference>
<evidence type="ECO:0000256" key="5">
    <source>
        <dbReference type="ARBA" id="ARBA00022723"/>
    </source>
</evidence>
<dbReference type="Pfam" id="PF09494">
    <property type="entry name" value="Slx4"/>
    <property type="match status" value="1"/>
</dbReference>
<keyword evidence="9" id="KW-0862">Zinc</keyword>
<evidence type="ECO:0000256" key="4">
    <source>
        <dbReference type="ARBA" id="ARBA00022553"/>
    </source>
</evidence>
<dbReference type="CDD" id="cd22999">
    <property type="entry name" value="SAP_SLX4"/>
    <property type="match status" value="1"/>
</dbReference>
<reference evidence="21" key="1">
    <citation type="submission" date="2020-10" db="EMBL/GenBank/DDBJ databases">
        <title>Catharus ustulatus (Swainson's thrush) genome, bCatUst1, primary haplotype v2.</title>
        <authorList>
            <person name="Delmore K."/>
            <person name="Vafadar M."/>
            <person name="Formenti G."/>
            <person name="Chow W."/>
            <person name="Pelan S."/>
            <person name="Howe K."/>
            <person name="Rhie A."/>
            <person name="Mountcastle J."/>
            <person name="Haase B."/>
            <person name="Fedrigo O."/>
            <person name="Jarvis E.D."/>
        </authorList>
    </citation>
    <scope>NUCLEOTIDE SEQUENCE [LARGE SCALE GENOMIC DNA]</scope>
</reference>
<evidence type="ECO:0000259" key="20">
    <source>
        <dbReference type="PROSITE" id="PS51908"/>
    </source>
</evidence>
<dbReference type="SUPFAM" id="SSF54695">
    <property type="entry name" value="POZ domain"/>
    <property type="match status" value="1"/>
</dbReference>
<keyword evidence="12 17" id="KW-0234">DNA repair</keyword>
<feature type="region of interest" description="Disordered" evidence="18">
    <location>
        <begin position="1574"/>
        <end position="1601"/>
    </location>
</feature>
<dbReference type="Pfam" id="PF00651">
    <property type="entry name" value="BTB"/>
    <property type="match status" value="1"/>
</dbReference>
<dbReference type="GO" id="GO:0008270">
    <property type="term" value="F:zinc ion binding"/>
    <property type="evidence" value="ECO:0007669"/>
    <property type="project" value="UniProtKB-KW"/>
</dbReference>
<feature type="region of interest" description="Disordered" evidence="18">
    <location>
        <begin position="1086"/>
        <end position="1105"/>
    </location>
</feature>
<dbReference type="PANTHER" id="PTHR21541:SF3">
    <property type="entry name" value="STRUCTURE-SPECIFIC ENDONUCLEASE SUBUNIT SLX4"/>
    <property type="match status" value="1"/>
</dbReference>
<proteinExistence type="inferred from homology"/>
<gene>
    <name evidence="21" type="primary">SLX4</name>
</gene>
<evidence type="ECO:0000256" key="8">
    <source>
        <dbReference type="ARBA" id="ARBA00022771"/>
    </source>
</evidence>
<evidence type="ECO:0000256" key="10">
    <source>
        <dbReference type="ARBA" id="ARBA00022843"/>
    </source>
</evidence>
<dbReference type="Gene3D" id="3.30.710.10">
    <property type="entry name" value="Potassium Channel Kv1.1, Chain A"/>
    <property type="match status" value="1"/>
</dbReference>
<keyword evidence="6" id="KW-0677">Repeat</keyword>
<keyword evidence="3" id="KW-1017">Isopeptide bond</keyword>
<evidence type="ECO:0000313" key="22">
    <source>
        <dbReference type="Proteomes" id="UP000694563"/>
    </source>
</evidence>
<comment type="subcellular location">
    <subcellularLocation>
        <location evidence="1">Nucleus</location>
    </subcellularLocation>
</comment>
<evidence type="ECO:0000259" key="19">
    <source>
        <dbReference type="PROSITE" id="PS50097"/>
    </source>
</evidence>